<dbReference type="GO" id="GO:0006886">
    <property type="term" value="P:intracellular protein transport"/>
    <property type="evidence" value="ECO:0007669"/>
    <property type="project" value="TreeGrafter"/>
</dbReference>
<dbReference type="VEuPathDB" id="VectorBase:RPRC013769"/>
<dbReference type="PANTHER" id="PTHR19957">
    <property type="entry name" value="SYNTAXIN"/>
    <property type="match status" value="1"/>
</dbReference>
<comment type="similarity">
    <text evidence="2">Belongs to the syntaxin family.</text>
</comment>
<reference evidence="10" key="1">
    <citation type="submission" date="2015-05" db="UniProtKB">
        <authorList>
            <consortium name="EnsemblMetazoa"/>
        </authorList>
    </citation>
    <scope>IDENTIFICATION</scope>
</reference>
<keyword evidence="11" id="KW-1185">Reference proteome</keyword>
<dbReference type="GO" id="GO:0048278">
    <property type="term" value="P:vesicle docking"/>
    <property type="evidence" value="ECO:0007669"/>
    <property type="project" value="TreeGrafter"/>
</dbReference>
<dbReference type="CDD" id="cd15845">
    <property type="entry name" value="SNARE_syntaxin16"/>
    <property type="match status" value="1"/>
</dbReference>
<dbReference type="Proteomes" id="UP000015103">
    <property type="component" value="Unassembled WGS sequence"/>
</dbReference>
<dbReference type="GO" id="GO:0006906">
    <property type="term" value="P:vesicle fusion"/>
    <property type="evidence" value="ECO:0007669"/>
    <property type="project" value="TreeGrafter"/>
</dbReference>
<protein>
    <submittedName>
        <fullName evidence="10">t-SNARE coiled-coil homology domain-containing protein</fullName>
    </submittedName>
</protein>
<evidence type="ECO:0000256" key="6">
    <source>
        <dbReference type="ARBA" id="ARBA00022989"/>
    </source>
</evidence>
<evidence type="ECO:0000256" key="7">
    <source>
        <dbReference type="ARBA" id="ARBA00023034"/>
    </source>
</evidence>
<keyword evidence="4" id="KW-0812">Transmembrane</keyword>
<dbReference type="EnsemblMetazoa" id="RPRC013769-RA">
    <property type="protein sequence ID" value="RPRC013769-PA"/>
    <property type="gene ID" value="RPRC013769"/>
</dbReference>
<accession>T1IBU9</accession>
<evidence type="ECO:0000256" key="8">
    <source>
        <dbReference type="ARBA" id="ARBA00023054"/>
    </source>
</evidence>
<keyword evidence="6" id="KW-1133">Transmembrane helix</keyword>
<dbReference type="eggNOG" id="KOG0809">
    <property type="taxonomic scope" value="Eukaryota"/>
</dbReference>
<dbReference type="GO" id="GO:0005484">
    <property type="term" value="F:SNAP receptor activity"/>
    <property type="evidence" value="ECO:0007669"/>
    <property type="project" value="TreeGrafter"/>
</dbReference>
<dbReference type="InterPro" id="IPR045242">
    <property type="entry name" value="Syntaxin"/>
</dbReference>
<evidence type="ECO:0000313" key="10">
    <source>
        <dbReference type="EnsemblMetazoa" id="RPRC013769-PA"/>
    </source>
</evidence>
<evidence type="ECO:0000256" key="2">
    <source>
        <dbReference type="ARBA" id="ARBA00009063"/>
    </source>
</evidence>
<evidence type="ECO:0000256" key="5">
    <source>
        <dbReference type="ARBA" id="ARBA00022927"/>
    </source>
</evidence>
<dbReference type="GO" id="GO:0000139">
    <property type="term" value="C:Golgi membrane"/>
    <property type="evidence" value="ECO:0007669"/>
    <property type="project" value="UniProtKB-SubCell"/>
</dbReference>
<keyword evidence="8" id="KW-0175">Coiled coil</keyword>
<dbReference type="SUPFAM" id="SSF47661">
    <property type="entry name" value="t-snare proteins"/>
    <property type="match status" value="1"/>
</dbReference>
<keyword evidence="5" id="KW-0653">Protein transport</keyword>
<dbReference type="InterPro" id="IPR010989">
    <property type="entry name" value="SNARE"/>
</dbReference>
<dbReference type="OMA" id="NRKMCII"/>
<keyword evidence="9" id="KW-0472">Membrane</keyword>
<dbReference type="Pfam" id="PF05739">
    <property type="entry name" value="SNARE"/>
    <property type="match status" value="1"/>
</dbReference>
<evidence type="ECO:0000256" key="4">
    <source>
        <dbReference type="ARBA" id="ARBA00022692"/>
    </source>
</evidence>
<keyword evidence="7" id="KW-0333">Golgi apparatus</keyword>
<dbReference type="STRING" id="13249.T1IBU9"/>
<dbReference type="FunCoup" id="T1IBU9">
    <property type="interactions" value="1515"/>
</dbReference>
<organism evidence="10 11">
    <name type="scientific">Rhodnius prolixus</name>
    <name type="common">Triatomid bug</name>
    <dbReference type="NCBI Taxonomy" id="13249"/>
    <lineage>
        <taxon>Eukaryota</taxon>
        <taxon>Metazoa</taxon>
        <taxon>Ecdysozoa</taxon>
        <taxon>Arthropoda</taxon>
        <taxon>Hexapoda</taxon>
        <taxon>Insecta</taxon>
        <taxon>Pterygota</taxon>
        <taxon>Neoptera</taxon>
        <taxon>Paraneoptera</taxon>
        <taxon>Hemiptera</taxon>
        <taxon>Heteroptera</taxon>
        <taxon>Panheteroptera</taxon>
        <taxon>Cimicomorpha</taxon>
        <taxon>Reduviidae</taxon>
        <taxon>Triatominae</taxon>
        <taxon>Rhodnius</taxon>
    </lineage>
</organism>
<name>T1IBU9_RHOPR</name>
<evidence type="ECO:0000256" key="9">
    <source>
        <dbReference type="ARBA" id="ARBA00023136"/>
    </source>
</evidence>
<proteinExistence type="inferred from homology"/>
<dbReference type="HOGENOM" id="CLU_038177_3_0_1"/>
<sequence>MASRSLTEIFILMRNNAVQNRNIYSEQVSTLVCSRHHMCNYSISVNLMSSASIDRLALVAAVEDDEFELGSVPPAWSSIVEDCQYTIVRLKSKIAALNELQNKNILMPSFDDSKKTETHIKNMKEEIARMYNGLYKNIGQIYSECAHSKSSLEKRLVTSVAKALVSDIQNLYTEFKSIENNYANKMKTMHERCNKYFETVDLEETSEVNPNNFESADWTDSKQYRQQQLFLDDESLKEEKQSQVNQVLESVIELRDIYRDLSRLVVEQGTVLDRIDYNIEITSLKVKNATVSIEKAASYQQNNRKIYCILILSIVLITIIPVLIVIKV</sequence>
<evidence type="ECO:0000256" key="3">
    <source>
        <dbReference type="ARBA" id="ARBA00022448"/>
    </source>
</evidence>
<dbReference type="GO" id="GO:0031201">
    <property type="term" value="C:SNARE complex"/>
    <property type="evidence" value="ECO:0007669"/>
    <property type="project" value="TreeGrafter"/>
</dbReference>
<dbReference type="PROSITE" id="PS50192">
    <property type="entry name" value="T_SNARE"/>
    <property type="match status" value="1"/>
</dbReference>
<dbReference type="PANTHER" id="PTHR19957:SF83">
    <property type="entry name" value="SYNTAXIN-16"/>
    <property type="match status" value="1"/>
</dbReference>
<dbReference type="EMBL" id="ACPB03006464">
    <property type="status" value="NOT_ANNOTATED_CDS"/>
    <property type="molecule type" value="Genomic_DNA"/>
</dbReference>
<dbReference type="InterPro" id="IPR000727">
    <property type="entry name" value="T_SNARE_dom"/>
</dbReference>
<keyword evidence="3" id="KW-0813">Transport</keyword>
<evidence type="ECO:0000313" key="11">
    <source>
        <dbReference type="Proteomes" id="UP000015103"/>
    </source>
</evidence>
<comment type="subcellular location">
    <subcellularLocation>
        <location evidence="1">Golgi apparatus membrane</location>
        <topology evidence="1">Single-pass type IV membrane protein</topology>
    </subcellularLocation>
</comment>
<dbReference type="SMART" id="SM00397">
    <property type="entry name" value="t_SNARE"/>
    <property type="match status" value="1"/>
</dbReference>
<evidence type="ECO:0000256" key="1">
    <source>
        <dbReference type="ARBA" id="ARBA00004409"/>
    </source>
</evidence>
<dbReference type="AlphaFoldDB" id="T1IBU9"/>
<dbReference type="Gene3D" id="1.20.58.70">
    <property type="match status" value="1"/>
</dbReference>
<dbReference type="InParanoid" id="T1IBU9"/>
<dbReference type="GO" id="GO:0000149">
    <property type="term" value="F:SNARE binding"/>
    <property type="evidence" value="ECO:0007669"/>
    <property type="project" value="TreeGrafter"/>
</dbReference>